<gene>
    <name evidence="1" type="primary">WBGene00113412</name>
</gene>
<organism evidence="1 2">
    <name type="scientific">Pristionchus pacificus</name>
    <name type="common">Parasitic nematode worm</name>
    <dbReference type="NCBI Taxonomy" id="54126"/>
    <lineage>
        <taxon>Eukaryota</taxon>
        <taxon>Metazoa</taxon>
        <taxon>Ecdysozoa</taxon>
        <taxon>Nematoda</taxon>
        <taxon>Chromadorea</taxon>
        <taxon>Rhabditida</taxon>
        <taxon>Rhabditina</taxon>
        <taxon>Diplogasteromorpha</taxon>
        <taxon>Diplogasteroidea</taxon>
        <taxon>Neodiplogasteridae</taxon>
        <taxon>Pristionchus</taxon>
    </lineage>
</organism>
<reference evidence="2" key="1">
    <citation type="journal article" date="2008" name="Nat. Genet.">
        <title>The Pristionchus pacificus genome provides a unique perspective on nematode lifestyle and parasitism.</title>
        <authorList>
            <person name="Dieterich C."/>
            <person name="Clifton S.W."/>
            <person name="Schuster L.N."/>
            <person name="Chinwalla A."/>
            <person name="Delehaunty K."/>
            <person name="Dinkelacker I."/>
            <person name="Fulton L."/>
            <person name="Fulton R."/>
            <person name="Godfrey J."/>
            <person name="Minx P."/>
            <person name="Mitreva M."/>
            <person name="Roeseler W."/>
            <person name="Tian H."/>
            <person name="Witte H."/>
            <person name="Yang S.P."/>
            <person name="Wilson R.K."/>
            <person name="Sommer R.J."/>
        </authorList>
    </citation>
    <scope>NUCLEOTIDE SEQUENCE [LARGE SCALE GENOMIC DNA]</scope>
    <source>
        <strain evidence="2">PS312</strain>
    </source>
</reference>
<sequence>DRGRIKSTTSSYSNQQTNFLIFIIFFRRGAPPRRPRPDSFEQTSDEVLPESVRADMQNAIFAATNRRLEALGRRGMARTGAHERDRVVQPNLPIANPIALSQGGSVTTGSGAGSVQAERRAQHEQIQGNNPPVVRPIPTTIEGIDHRISTLAHEPVTRDNRLEFRDLIRHRFSLITGISLDEVEFVNGVVRSSIVVYPRLNEQQIILMNHNPPSFIRGFAAQRIGNVYNLFAEIDSVERAVFMANSCDYPCQFVQRVFVRDVARFLGGRAEIIENEAIAVRFCDVDLLLRSAHLLHRSVVGGQQIVVSPM</sequence>
<accession>A0A8R1YP28</accession>
<name>A0A2A6CZ57_PRIPA</name>
<dbReference type="Proteomes" id="UP000005239">
    <property type="component" value="Unassembled WGS sequence"/>
</dbReference>
<proteinExistence type="predicted"/>
<protein>
    <submittedName>
        <fullName evidence="1">Uncharacterized protein</fullName>
    </submittedName>
</protein>
<accession>A0A2A6CZ57</accession>
<dbReference type="AlphaFoldDB" id="A0A2A6CZ57"/>
<evidence type="ECO:0000313" key="1">
    <source>
        <dbReference type="EnsemblMetazoa" id="PPA23858.1"/>
    </source>
</evidence>
<keyword evidence="2" id="KW-1185">Reference proteome</keyword>
<reference evidence="1" key="2">
    <citation type="submission" date="2022-06" db="UniProtKB">
        <authorList>
            <consortium name="EnsemblMetazoa"/>
        </authorList>
    </citation>
    <scope>IDENTIFICATION</scope>
    <source>
        <strain evidence="1">PS312</strain>
    </source>
</reference>
<dbReference type="EnsemblMetazoa" id="PPA23858.1">
    <property type="protein sequence ID" value="PPA23858.1"/>
    <property type="gene ID" value="WBGene00113412"/>
</dbReference>
<evidence type="ECO:0000313" key="2">
    <source>
        <dbReference type="Proteomes" id="UP000005239"/>
    </source>
</evidence>